<dbReference type="Pfam" id="PF13377">
    <property type="entry name" value="Peripla_BP_3"/>
    <property type="match status" value="1"/>
</dbReference>
<dbReference type="GO" id="GO:0003700">
    <property type="term" value="F:DNA-binding transcription factor activity"/>
    <property type="evidence" value="ECO:0007669"/>
    <property type="project" value="TreeGrafter"/>
</dbReference>
<evidence type="ECO:0000256" key="2">
    <source>
        <dbReference type="ARBA" id="ARBA00023125"/>
    </source>
</evidence>
<dbReference type="Proteomes" id="UP000182409">
    <property type="component" value="Unassembled WGS sequence"/>
</dbReference>
<sequence length="361" mass="40024">MAVSPKPHDKKGKQSERIKIQDVARLAQVSLSTVSGVLNEKENVRPETRQRVLEVIAQLGYTPNLFASNLARRRTKIIGIIVSDLLNPFFAEIARALDKQARQHGYETFLTSTNFLPEQQCAAVRQMLSLRVAGIAMMTSENDPEAFIILKASGTPTVYLDNNHSAQHIGTVRVDKRHGMYLAVQHLLQLGHRQILLVKNSQQDAAVPPMHSHMERQIGFEEALREFNSRDTDVHIIDEPGEPAAAGLRAVETALKQNYHFTAVVAINDLVALGVLRGLQAAGKTIPQDVSVVGFDDTYLCRFLHPPLTSVATPREDLAKSVLQMLFAYIDGADHLPEPMLAARIVVRESTSRPTREALLQ</sequence>
<protein>
    <submittedName>
        <fullName evidence="5">Transcriptional regulator, LacI family</fullName>
    </submittedName>
</protein>
<dbReference type="Pfam" id="PF00356">
    <property type="entry name" value="LacI"/>
    <property type="match status" value="1"/>
</dbReference>
<evidence type="ECO:0000259" key="4">
    <source>
        <dbReference type="PROSITE" id="PS50932"/>
    </source>
</evidence>
<dbReference type="CDD" id="cd06267">
    <property type="entry name" value="PBP1_LacI_sugar_binding-like"/>
    <property type="match status" value="1"/>
</dbReference>
<dbReference type="InterPro" id="IPR046335">
    <property type="entry name" value="LacI/GalR-like_sensor"/>
</dbReference>
<dbReference type="SMART" id="SM00354">
    <property type="entry name" value="HTH_LACI"/>
    <property type="match status" value="1"/>
</dbReference>
<dbReference type="InterPro" id="IPR028082">
    <property type="entry name" value="Peripla_BP_I"/>
</dbReference>
<dbReference type="InterPro" id="IPR000843">
    <property type="entry name" value="HTH_LacI"/>
</dbReference>
<dbReference type="PROSITE" id="PS00356">
    <property type="entry name" value="HTH_LACI_1"/>
    <property type="match status" value="1"/>
</dbReference>
<dbReference type="PANTHER" id="PTHR30146:SF109">
    <property type="entry name" value="HTH-TYPE TRANSCRIPTIONAL REGULATOR GALS"/>
    <property type="match status" value="1"/>
</dbReference>
<dbReference type="EMBL" id="FNSD01000001">
    <property type="protein sequence ID" value="SEC44776.1"/>
    <property type="molecule type" value="Genomic_DNA"/>
</dbReference>
<dbReference type="RefSeq" id="WP_074655245.1">
    <property type="nucleotide sequence ID" value="NZ_FNSD01000001.1"/>
</dbReference>
<dbReference type="AlphaFoldDB" id="A0A1H4SKP3"/>
<evidence type="ECO:0000313" key="6">
    <source>
        <dbReference type="Proteomes" id="UP000182409"/>
    </source>
</evidence>
<keyword evidence="3" id="KW-0804">Transcription</keyword>
<dbReference type="SUPFAM" id="SSF53822">
    <property type="entry name" value="Periplasmic binding protein-like I"/>
    <property type="match status" value="1"/>
</dbReference>
<dbReference type="InterPro" id="IPR010982">
    <property type="entry name" value="Lambda_DNA-bd_dom_sf"/>
</dbReference>
<evidence type="ECO:0000256" key="3">
    <source>
        <dbReference type="ARBA" id="ARBA00023163"/>
    </source>
</evidence>
<dbReference type="Gene3D" id="3.40.50.2300">
    <property type="match status" value="2"/>
</dbReference>
<keyword evidence="2" id="KW-0238">DNA-binding</keyword>
<accession>A0A1H4SKP3</accession>
<dbReference type="PROSITE" id="PS50932">
    <property type="entry name" value="HTH_LACI_2"/>
    <property type="match status" value="1"/>
</dbReference>
<reference evidence="5 6" key="1">
    <citation type="submission" date="2016-10" db="EMBL/GenBank/DDBJ databases">
        <authorList>
            <person name="de Groot N.N."/>
        </authorList>
    </citation>
    <scope>NUCLEOTIDE SEQUENCE [LARGE SCALE GENOMIC DNA]</scope>
    <source>
        <strain evidence="5 6">AB35.6</strain>
    </source>
</reference>
<dbReference type="Gene3D" id="1.10.260.40">
    <property type="entry name" value="lambda repressor-like DNA-binding domains"/>
    <property type="match status" value="1"/>
</dbReference>
<feature type="domain" description="HTH lacI-type" evidence="4">
    <location>
        <begin position="18"/>
        <end position="72"/>
    </location>
</feature>
<dbReference type="GO" id="GO:0000976">
    <property type="term" value="F:transcription cis-regulatory region binding"/>
    <property type="evidence" value="ECO:0007669"/>
    <property type="project" value="TreeGrafter"/>
</dbReference>
<proteinExistence type="predicted"/>
<keyword evidence="1" id="KW-0805">Transcription regulation</keyword>
<evidence type="ECO:0000313" key="5">
    <source>
        <dbReference type="EMBL" id="SEC44776.1"/>
    </source>
</evidence>
<dbReference type="SUPFAM" id="SSF47413">
    <property type="entry name" value="lambda repressor-like DNA-binding domains"/>
    <property type="match status" value="1"/>
</dbReference>
<organism evidence="5 6">
    <name type="scientific">Terriglobus roseus</name>
    <dbReference type="NCBI Taxonomy" id="392734"/>
    <lineage>
        <taxon>Bacteria</taxon>
        <taxon>Pseudomonadati</taxon>
        <taxon>Acidobacteriota</taxon>
        <taxon>Terriglobia</taxon>
        <taxon>Terriglobales</taxon>
        <taxon>Acidobacteriaceae</taxon>
        <taxon>Terriglobus</taxon>
    </lineage>
</organism>
<gene>
    <name evidence="5" type="ORF">SAMN05443244_3481</name>
</gene>
<evidence type="ECO:0000256" key="1">
    <source>
        <dbReference type="ARBA" id="ARBA00023015"/>
    </source>
</evidence>
<dbReference type="CDD" id="cd01392">
    <property type="entry name" value="HTH_LacI"/>
    <property type="match status" value="1"/>
</dbReference>
<dbReference type="PANTHER" id="PTHR30146">
    <property type="entry name" value="LACI-RELATED TRANSCRIPTIONAL REPRESSOR"/>
    <property type="match status" value="1"/>
</dbReference>
<name>A0A1H4SKP3_9BACT</name>